<organism evidence="2 3">
    <name type="scientific">Peptoclostridium litorale DSM 5388</name>
    <dbReference type="NCBI Taxonomy" id="1121324"/>
    <lineage>
        <taxon>Bacteria</taxon>
        <taxon>Bacillati</taxon>
        <taxon>Bacillota</taxon>
        <taxon>Clostridia</taxon>
        <taxon>Peptostreptococcales</taxon>
        <taxon>Peptoclostridiaceae</taxon>
        <taxon>Peptoclostridium</taxon>
    </lineage>
</organism>
<dbReference type="RefSeq" id="WP_038267809.1">
    <property type="nucleotide sequence ID" value="NZ_FSRH01000003.1"/>
</dbReference>
<dbReference type="EMBL" id="JJMM01000026">
    <property type="protein sequence ID" value="KDR94030.1"/>
    <property type="molecule type" value="Genomic_DNA"/>
</dbReference>
<dbReference type="eggNOG" id="COG1852">
    <property type="taxonomic scope" value="Bacteria"/>
</dbReference>
<dbReference type="Pfam" id="PF01976">
    <property type="entry name" value="DUF116"/>
    <property type="match status" value="1"/>
</dbReference>
<keyword evidence="1" id="KW-0472">Membrane</keyword>
<dbReference type="STRING" id="1121324.CLIT_23c03020"/>
<evidence type="ECO:0000256" key="1">
    <source>
        <dbReference type="SAM" id="Phobius"/>
    </source>
</evidence>
<keyword evidence="3" id="KW-1185">Reference proteome</keyword>
<dbReference type="Proteomes" id="UP000027946">
    <property type="component" value="Unassembled WGS sequence"/>
</dbReference>
<dbReference type="PANTHER" id="PTHR43801">
    <property type="entry name" value="NUCLEOTIDE-BINDING PROTEIN-RELATED"/>
    <property type="match status" value="1"/>
</dbReference>
<evidence type="ECO:0000313" key="2">
    <source>
        <dbReference type="EMBL" id="KDR94030.1"/>
    </source>
</evidence>
<dbReference type="AlphaFoldDB" id="A0A069RCR2"/>
<feature type="transmembrane region" description="Helical" evidence="1">
    <location>
        <begin position="7"/>
        <end position="31"/>
    </location>
</feature>
<dbReference type="InterPro" id="IPR002829">
    <property type="entry name" value="DUF116"/>
</dbReference>
<comment type="caution">
    <text evidence="2">The sequence shown here is derived from an EMBL/GenBank/DDBJ whole genome shotgun (WGS) entry which is preliminary data.</text>
</comment>
<name>A0A069RCR2_PEPLI</name>
<reference evidence="2 3" key="1">
    <citation type="submission" date="2014-03" db="EMBL/GenBank/DDBJ databases">
        <title>Genome sequence of Clostridium litorale W6, DSM 5388.</title>
        <authorList>
            <person name="Poehlein A."/>
            <person name="Jagirdar A."/>
            <person name="Khonsari B."/>
            <person name="Chibani C.M."/>
            <person name="Gutierrez Gutierrez D.A."/>
            <person name="Davydova E."/>
            <person name="Alghaithi H.S."/>
            <person name="Nair K.P."/>
            <person name="Dhamotharan K."/>
            <person name="Chandran L."/>
            <person name="G W."/>
            <person name="Daniel R."/>
        </authorList>
    </citation>
    <scope>NUCLEOTIDE SEQUENCE [LARGE SCALE GENOMIC DNA]</scope>
    <source>
        <strain evidence="2 3">W6</strain>
    </source>
</reference>
<gene>
    <name evidence="2" type="ORF">CLIT_23c03020</name>
</gene>
<keyword evidence="1" id="KW-0812">Transmembrane</keyword>
<evidence type="ECO:0008006" key="4">
    <source>
        <dbReference type="Google" id="ProtNLM"/>
    </source>
</evidence>
<sequence>MKTQYKFMNIAAVIVTGIVTLALLANMVILGKYAPVTGAVLTALNTTVILAVFAIIYMSFVVYRICSGRMPKGRSLKISLIVFSVLFPLVTSIGKLLNVNKNEIRRIFVHLNNSYIYSQKYSLNGEDIMLLSPHCIQKSFCNFKVTYDVSNCKRCGKCSIDRFLSLREKYGVKVFVATGGTLARKIIIENRPKAVVAIACERDLTSGIQEVVKIPVLGVYNERPSGPCFNTEVNIENVENAIKFFMGVD</sequence>
<proteinExistence type="predicted"/>
<dbReference type="OrthoDB" id="9787348at2"/>
<dbReference type="PANTHER" id="PTHR43801:SF1">
    <property type="entry name" value="POLYPRENYL SYNTHETASE"/>
    <property type="match status" value="1"/>
</dbReference>
<keyword evidence="1" id="KW-1133">Transmembrane helix</keyword>
<accession>A0A069RCR2</accession>
<feature type="transmembrane region" description="Helical" evidence="1">
    <location>
        <begin position="43"/>
        <end position="66"/>
    </location>
</feature>
<feature type="transmembrane region" description="Helical" evidence="1">
    <location>
        <begin position="78"/>
        <end position="97"/>
    </location>
</feature>
<protein>
    <recommendedName>
        <fullName evidence="4">DUF116 domain-containing protein</fullName>
    </recommendedName>
</protein>
<evidence type="ECO:0000313" key="3">
    <source>
        <dbReference type="Proteomes" id="UP000027946"/>
    </source>
</evidence>